<organism evidence="3 4">
    <name type="scientific">Dendrobium chrysotoxum</name>
    <name type="common">Orchid</name>
    <dbReference type="NCBI Taxonomy" id="161865"/>
    <lineage>
        <taxon>Eukaryota</taxon>
        <taxon>Viridiplantae</taxon>
        <taxon>Streptophyta</taxon>
        <taxon>Embryophyta</taxon>
        <taxon>Tracheophyta</taxon>
        <taxon>Spermatophyta</taxon>
        <taxon>Magnoliopsida</taxon>
        <taxon>Liliopsida</taxon>
        <taxon>Asparagales</taxon>
        <taxon>Orchidaceae</taxon>
        <taxon>Epidendroideae</taxon>
        <taxon>Malaxideae</taxon>
        <taxon>Dendrobiinae</taxon>
        <taxon>Dendrobium</taxon>
    </lineage>
</organism>
<name>A0AAV7HGD1_DENCH</name>
<keyword evidence="1" id="KW-0963">Cytoplasm</keyword>
<dbReference type="InterPro" id="IPR012340">
    <property type="entry name" value="NA-bd_OB-fold"/>
</dbReference>
<dbReference type="PANTHER" id="PTHR43450">
    <property type="entry name" value="ASPARTYL-TRNA SYNTHETASE"/>
    <property type="match status" value="1"/>
</dbReference>
<dbReference type="GO" id="GO:0017101">
    <property type="term" value="C:aminoacyl-tRNA synthetase multienzyme complex"/>
    <property type="evidence" value="ECO:0007669"/>
    <property type="project" value="TreeGrafter"/>
</dbReference>
<keyword evidence="4" id="KW-1185">Reference proteome</keyword>
<dbReference type="GO" id="GO:0005524">
    <property type="term" value="F:ATP binding"/>
    <property type="evidence" value="ECO:0007669"/>
    <property type="project" value="InterPro"/>
</dbReference>
<evidence type="ECO:0000256" key="2">
    <source>
        <dbReference type="SAM" id="SignalP"/>
    </source>
</evidence>
<dbReference type="Gene3D" id="2.40.50.140">
    <property type="entry name" value="Nucleic acid-binding proteins"/>
    <property type="match status" value="1"/>
</dbReference>
<proteinExistence type="predicted"/>
<comment type="caution">
    <text evidence="3">The sequence shown here is derived from an EMBL/GenBank/DDBJ whole genome shotgun (WGS) entry which is preliminary data.</text>
</comment>
<dbReference type="Proteomes" id="UP000775213">
    <property type="component" value="Unassembled WGS sequence"/>
</dbReference>
<evidence type="ECO:0000313" key="4">
    <source>
        <dbReference type="Proteomes" id="UP000775213"/>
    </source>
</evidence>
<accession>A0AAV7HGD1</accession>
<keyword evidence="2" id="KW-0732">Signal</keyword>
<protein>
    <submittedName>
        <fullName evidence="3">Uncharacterized protein</fullName>
    </submittedName>
</protein>
<evidence type="ECO:0000256" key="1">
    <source>
        <dbReference type="ARBA" id="ARBA00022490"/>
    </source>
</evidence>
<dbReference type="GO" id="GO:0004815">
    <property type="term" value="F:aspartate-tRNA ligase activity"/>
    <property type="evidence" value="ECO:0007669"/>
    <property type="project" value="InterPro"/>
</dbReference>
<dbReference type="GO" id="GO:0003723">
    <property type="term" value="F:RNA binding"/>
    <property type="evidence" value="ECO:0007669"/>
    <property type="project" value="TreeGrafter"/>
</dbReference>
<feature type="signal peptide" evidence="2">
    <location>
        <begin position="1"/>
        <end position="15"/>
    </location>
</feature>
<dbReference type="AlphaFoldDB" id="A0AAV7HGD1"/>
<dbReference type="GO" id="GO:0005829">
    <property type="term" value="C:cytosol"/>
    <property type="evidence" value="ECO:0007669"/>
    <property type="project" value="TreeGrafter"/>
</dbReference>
<gene>
    <name evidence="3" type="ORF">IEQ34_003756</name>
</gene>
<dbReference type="InterPro" id="IPR004523">
    <property type="entry name" value="Asp-tRNA_synthase_2"/>
</dbReference>
<dbReference type="SUPFAM" id="SSF50249">
    <property type="entry name" value="Nucleic acid-binding proteins"/>
    <property type="match status" value="1"/>
</dbReference>
<sequence>MAFLVVRKFTATVQCVLLVTEELMSTQMVKYATSLNRESIVDIEGQAIEILETLYPILKELALAGSPGSFHRPSLLEF</sequence>
<feature type="chain" id="PRO_5043720205" evidence="2">
    <location>
        <begin position="16"/>
        <end position="78"/>
    </location>
</feature>
<dbReference type="GO" id="GO:0006422">
    <property type="term" value="P:aspartyl-tRNA aminoacylation"/>
    <property type="evidence" value="ECO:0007669"/>
    <property type="project" value="InterPro"/>
</dbReference>
<evidence type="ECO:0000313" key="3">
    <source>
        <dbReference type="EMBL" id="KAH0466518.1"/>
    </source>
</evidence>
<dbReference type="EMBL" id="JAGFBR010000005">
    <property type="protein sequence ID" value="KAH0466518.1"/>
    <property type="molecule type" value="Genomic_DNA"/>
</dbReference>
<dbReference type="PANTHER" id="PTHR43450:SF1">
    <property type="entry name" value="ASPARTATE--TRNA LIGASE, CYTOPLASMIC"/>
    <property type="match status" value="1"/>
</dbReference>
<reference evidence="3 4" key="1">
    <citation type="journal article" date="2021" name="Hortic Res">
        <title>Chromosome-scale assembly of the Dendrobium chrysotoxum genome enhances the understanding of orchid evolution.</title>
        <authorList>
            <person name="Zhang Y."/>
            <person name="Zhang G.Q."/>
            <person name="Zhang D."/>
            <person name="Liu X.D."/>
            <person name="Xu X.Y."/>
            <person name="Sun W.H."/>
            <person name="Yu X."/>
            <person name="Zhu X."/>
            <person name="Wang Z.W."/>
            <person name="Zhao X."/>
            <person name="Zhong W.Y."/>
            <person name="Chen H."/>
            <person name="Yin W.L."/>
            <person name="Huang T."/>
            <person name="Niu S.C."/>
            <person name="Liu Z.J."/>
        </authorList>
    </citation>
    <scope>NUCLEOTIDE SEQUENCE [LARGE SCALE GENOMIC DNA]</scope>
    <source>
        <strain evidence="3">Lindl</strain>
    </source>
</reference>